<accession>A0A812R8W0</accession>
<protein>
    <submittedName>
        <fullName evidence="2">Uncharacterized protein</fullName>
    </submittedName>
</protein>
<dbReference type="Proteomes" id="UP000604046">
    <property type="component" value="Unassembled WGS sequence"/>
</dbReference>
<feature type="region of interest" description="Disordered" evidence="1">
    <location>
        <begin position="150"/>
        <end position="190"/>
    </location>
</feature>
<evidence type="ECO:0000256" key="1">
    <source>
        <dbReference type="SAM" id="MobiDB-lite"/>
    </source>
</evidence>
<gene>
    <name evidence="2" type="ORF">SNAT2548_LOCUS23148</name>
</gene>
<keyword evidence="3" id="KW-1185">Reference proteome</keyword>
<dbReference type="AlphaFoldDB" id="A0A812R8W0"/>
<evidence type="ECO:0000313" key="3">
    <source>
        <dbReference type="Proteomes" id="UP000604046"/>
    </source>
</evidence>
<name>A0A812R8W0_9DINO</name>
<reference evidence="2" key="1">
    <citation type="submission" date="2021-02" db="EMBL/GenBank/DDBJ databases">
        <authorList>
            <person name="Dougan E. K."/>
            <person name="Rhodes N."/>
            <person name="Thang M."/>
            <person name="Chan C."/>
        </authorList>
    </citation>
    <scope>NUCLEOTIDE SEQUENCE</scope>
</reference>
<proteinExistence type="predicted"/>
<sequence>MTGDVVAGPVRHNVEEIGRHQANWNLGDRAETCPVEEGLYVQVTTQALPREVVNVSIPKYFRTEDNRQWRRNGGGSWRLMACSERLLSSEEGAQLTQRSSLLIIPSELRWLFRLVPNNQPYQHGKSCHANLYAERFCTWPGCGQGPSLLAPHSGRESRPGRVVEWSRPPASGRESESARRCKTTAGSNPWSRAGPLLQQSGVLRLLPTVHVSSWSQAGSSAMKSSRLSRRFLSACENAIWQRSRIVPVLRSHPTVDMISSQVWQNSWASFGLPSAIPEGPRSLSQERMAHPSFFAPRLSAPVGV</sequence>
<organism evidence="2 3">
    <name type="scientific">Symbiodinium natans</name>
    <dbReference type="NCBI Taxonomy" id="878477"/>
    <lineage>
        <taxon>Eukaryota</taxon>
        <taxon>Sar</taxon>
        <taxon>Alveolata</taxon>
        <taxon>Dinophyceae</taxon>
        <taxon>Suessiales</taxon>
        <taxon>Symbiodiniaceae</taxon>
        <taxon>Symbiodinium</taxon>
    </lineage>
</organism>
<dbReference type="EMBL" id="CAJNDS010002312">
    <property type="protein sequence ID" value="CAE7425382.1"/>
    <property type="molecule type" value="Genomic_DNA"/>
</dbReference>
<comment type="caution">
    <text evidence="2">The sequence shown here is derived from an EMBL/GenBank/DDBJ whole genome shotgun (WGS) entry which is preliminary data.</text>
</comment>
<evidence type="ECO:0000313" key="2">
    <source>
        <dbReference type="EMBL" id="CAE7425382.1"/>
    </source>
</evidence>